<dbReference type="Proteomes" id="UP000053859">
    <property type="component" value="Unassembled WGS sequence"/>
</dbReference>
<keyword evidence="4" id="KW-1185">Reference proteome</keyword>
<protein>
    <submittedName>
        <fullName evidence="3">Bilirubin oxidase</fullName>
    </submittedName>
</protein>
<name>A0A0K8PJC2_STRAJ</name>
<proteinExistence type="predicted"/>
<sequence length="138" mass="15352">MLRTLPPLPTPTAERTVVLSMDETGARDAGAYVNRKAYHHERVDDFVRHGASEVWTVTNAGELVPHNPQLHLVQFRVLERNGLPPGPAESGPKDTVMVMPGETVRLQATFDTCRGTYLHHCHLTDHAAMGMMARFRVS</sequence>
<dbReference type="Pfam" id="PF07731">
    <property type="entry name" value="Cu-oxidase_2"/>
    <property type="match status" value="1"/>
</dbReference>
<feature type="domain" description="Plastocyanin-like" evidence="2">
    <location>
        <begin position="19"/>
        <end position="137"/>
    </location>
</feature>
<dbReference type="PATRIC" id="fig|146537.3.peg.2854"/>
<dbReference type="RefSeq" id="WP_059417174.1">
    <property type="nucleotide sequence ID" value="NZ_DF968245.1"/>
</dbReference>
<reference evidence="3" key="1">
    <citation type="journal article" date="2015" name="Genome Announc.">
        <title>Draft Genome Sequence of Thiostrepton-Producing Streptomyces azureus ATCC 14921.</title>
        <authorList>
            <person name="Sakihara K."/>
            <person name="Maeda J."/>
            <person name="Tashiro K."/>
            <person name="Fujino Y."/>
            <person name="Kuhara S."/>
            <person name="Ohshima T."/>
            <person name="Ogata S."/>
            <person name="Doi K."/>
        </authorList>
    </citation>
    <scope>NUCLEOTIDE SEQUENCE [LARGE SCALE GENOMIC DNA]</scope>
    <source>
        <strain evidence="3">ATCC14921</strain>
    </source>
</reference>
<dbReference type="InterPro" id="IPR008972">
    <property type="entry name" value="Cupredoxin"/>
</dbReference>
<evidence type="ECO:0000256" key="1">
    <source>
        <dbReference type="ARBA" id="ARBA00022723"/>
    </source>
</evidence>
<dbReference type="SUPFAM" id="SSF49503">
    <property type="entry name" value="Cupredoxins"/>
    <property type="match status" value="1"/>
</dbReference>
<dbReference type="InterPro" id="IPR011706">
    <property type="entry name" value="Cu-oxidase_C"/>
</dbReference>
<accession>A0A0K8PJC2</accession>
<evidence type="ECO:0000313" key="4">
    <source>
        <dbReference type="Proteomes" id="UP000053859"/>
    </source>
</evidence>
<keyword evidence="1" id="KW-0479">Metal-binding</keyword>
<dbReference type="GO" id="GO:0016491">
    <property type="term" value="F:oxidoreductase activity"/>
    <property type="evidence" value="ECO:0007669"/>
    <property type="project" value="InterPro"/>
</dbReference>
<dbReference type="Gene3D" id="2.60.40.420">
    <property type="entry name" value="Cupredoxins - blue copper proteins"/>
    <property type="match status" value="1"/>
</dbReference>
<evidence type="ECO:0000259" key="2">
    <source>
        <dbReference type="Pfam" id="PF07731"/>
    </source>
</evidence>
<dbReference type="EMBL" id="DF968245">
    <property type="protein sequence ID" value="GAP47971.1"/>
    <property type="molecule type" value="Genomic_DNA"/>
</dbReference>
<dbReference type="GO" id="GO:0005507">
    <property type="term" value="F:copper ion binding"/>
    <property type="evidence" value="ECO:0007669"/>
    <property type="project" value="InterPro"/>
</dbReference>
<evidence type="ECO:0000313" key="3">
    <source>
        <dbReference type="EMBL" id="GAP47971.1"/>
    </source>
</evidence>
<dbReference type="PROSITE" id="PS00080">
    <property type="entry name" value="MULTICOPPER_OXIDASE2"/>
    <property type="match status" value="1"/>
</dbReference>
<organism evidence="3 4">
    <name type="scientific">Streptomyces azureus</name>
    <dbReference type="NCBI Taxonomy" id="146537"/>
    <lineage>
        <taxon>Bacteria</taxon>
        <taxon>Bacillati</taxon>
        <taxon>Actinomycetota</taxon>
        <taxon>Actinomycetes</taxon>
        <taxon>Kitasatosporales</taxon>
        <taxon>Streptomycetaceae</taxon>
        <taxon>Streptomyces</taxon>
    </lineage>
</organism>
<dbReference type="InterPro" id="IPR002355">
    <property type="entry name" value="Cu_oxidase_Cu_BS"/>
</dbReference>
<gene>
    <name evidence="3" type="ORF">SAZU_2708</name>
</gene>
<dbReference type="AlphaFoldDB" id="A0A0K8PJC2"/>